<protein>
    <recommendedName>
        <fullName evidence="3">Small peptidoglycan-associated lipoprotein</fullName>
    </recommendedName>
</protein>
<dbReference type="STRING" id="571932.SAMN05421743_11763"/>
<sequence>MTKTVLPIGIIFLLFTGCFPELKKIEVISAKPSGYEIQLVTEERELETEKAYMDAFIAFKNQYQEQPLEFFKSSSSLYSIEDKITQLPTLLIRKEGKTIAKISGERNSKEIVDQLKNTIK</sequence>
<organism evidence="1 2">
    <name type="scientific">Thalassobacillus cyri</name>
    <dbReference type="NCBI Taxonomy" id="571932"/>
    <lineage>
        <taxon>Bacteria</taxon>
        <taxon>Bacillati</taxon>
        <taxon>Bacillota</taxon>
        <taxon>Bacilli</taxon>
        <taxon>Bacillales</taxon>
        <taxon>Bacillaceae</taxon>
        <taxon>Thalassobacillus</taxon>
    </lineage>
</organism>
<dbReference type="PROSITE" id="PS51257">
    <property type="entry name" value="PROKAR_LIPOPROTEIN"/>
    <property type="match status" value="1"/>
</dbReference>
<evidence type="ECO:0000313" key="1">
    <source>
        <dbReference type="EMBL" id="SEB11364.1"/>
    </source>
</evidence>
<proteinExistence type="predicted"/>
<evidence type="ECO:0008006" key="3">
    <source>
        <dbReference type="Google" id="ProtNLM"/>
    </source>
</evidence>
<accession>A0A1H4GP55</accession>
<gene>
    <name evidence="1" type="ORF">SAMN05421743_11763</name>
</gene>
<name>A0A1H4GP55_9BACI</name>
<dbReference type="Proteomes" id="UP000198584">
    <property type="component" value="Unassembled WGS sequence"/>
</dbReference>
<evidence type="ECO:0000313" key="2">
    <source>
        <dbReference type="Proteomes" id="UP000198584"/>
    </source>
</evidence>
<reference evidence="1 2" key="1">
    <citation type="submission" date="2016-10" db="EMBL/GenBank/DDBJ databases">
        <authorList>
            <person name="de Groot N.N."/>
        </authorList>
    </citation>
    <scope>NUCLEOTIDE SEQUENCE [LARGE SCALE GENOMIC DNA]</scope>
    <source>
        <strain evidence="1 2">CCM7597</strain>
    </source>
</reference>
<dbReference type="OrthoDB" id="2967021at2"/>
<keyword evidence="2" id="KW-1185">Reference proteome</keyword>
<dbReference type="RefSeq" id="WP_093046189.1">
    <property type="nucleotide sequence ID" value="NZ_FNQR01000017.1"/>
</dbReference>
<dbReference type="EMBL" id="FNQR01000017">
    <property type="protein sequence ID" value="SEB11364.1"/>
    <property type="molecule type" value="Genomic_DNA"/>
</dbReference>
<dbReference type="AlphaFoldDB" id="A0A1H4GP55"/>